<comment type="similarity">
    <text evidence="2">Belongs to the D-alanine--D-alanine ligase family.</text>
</comment>
<evidence type="ECO:0000256" key="4">
    <source>
        <dbReference type="ARBA" id="ARBA00022598"/>
    </source>
</evidence>
<dbReference type="PANTHER" id="PTHR23132:SF23">
    <property type="entry name" value="D-ALANINE--D-ALANINE LIGASE B"/>
    <property type="match status" value="1"/>
</dbReference>
<reference evidence="14" key="1">
    <citation type="submission" date="2018-06" db="EMBL/GenBank/DDBJ databases">
        <authorList>
            <person name="Zhirakovskaya E."/>
        </authorList>
    </citation>
    <scope>NUCLEOTIDE SEQUENCE</scope>
</reference>
<dbReference type="AlphaFoldDB" id="A0A3B0XHM1"/>
<dbReference type="PIRSF" id="PIRSF039102">
    <property type="entry name" value="Ddl/VanB"/>
    <property type="match status" value="1"/>
</dbReference>
<dbReference type="FunFam" id="3.40.50.20:FF:000013">
    <property type="entry name" value="D-alanine--D-alanine ligase"/>
    <property type="match status" value="1"/>
</dbReference>
<name>A0A3B0XHM1_9ZZZZ</name>
<dbReference type="GO" id="GO:0046872">
    <property type="term" value="F:metal ion binding"/>
    <property type="evidence" value="ECO:0007669"/>
    <property type="project" value="UniProtKB-KW"/>
</dbReference>
<dbReference type="PROSITE" id="PS00843">
    <property type="entry name" value="DALA_DALA_LIGASE_1"/>
    <property type="match status" value="1"/>
</dbReference>
<evidence type="ECO:0000256" key="7">
    <source>
        <dbReference type="ARBA" id="ARBA00022840"/>
    </source>
</evidence>
<dbReference type="Gene3D" id="3.40.50.20">
    <property type="match status" value="1"/>
</dbReference>
<dbReference type="NCBIfam" id="NF002378">
    <property type="entry name" value="PRK01372.1"/>
    <property type="match status" value="1"/>
</dbReference>
<protein>
    <submittedName>
        <fullName evidence="14">D-alanine--D-alanine ligase</fullName>
        <ecNumber evidence="14">6.3.2.4</ecNumber>
    </submittedName>
</protein>
<dbReference type="InterPro" id="IPR013815">
    <property type="entry name" value="ATP_grasp_subdomain_1"/>
</dbReference>
<dbReference type="InterPro" id="IPR016185">
    <property type="entry name" value="PreATP-grasp_dom_sf"/>
</dbReference>
<dbReference type="HAMAP" id="MF_00047">
    <property type="entry name" value="Dala_Dala_lig"/>
    <property type="match status" value="1"/>
</dbReference>
<evidence type="ECO:0000259" key="13">
    <source>
        <dbReference type="PROSITE" id="PS50975"/>
    </source>
</evidence>
<dbReference type="PROSITE" id="PS50975">
    <property type="entry name" value="ATP_GRASP"/>
    <property type="match status" value="1"/>
</dbReference>
<dbReference type="GO" id="GO:0009252">
    <property type="term" value="P:peptidoglycan biosynthetic process"/>
    <property type="evidence" value="ECO:0007669"/>
    <property type="project" value="UniProtKB-KW"/>
</dbReference>
<evidence type="ECO:0000256" key="9">
    <source>
        <dbReference type="ARBA" id="ARBA00022960"/>
    </source>
</evidence>
<evidence type="ECO:0000256" key="3">
    <source>
        <dbReference type="ARBA" id="ARBA00022490"/>
    </source>
</evidence>
<dbReference type="Gene3D" id="3.30.1490.20">
    <property type="entry name" value="ATP-grasp fold, A domain"/>
    <property type="match status" value="1"/>
</dbReference>
<dbReference type="InterPro" id="IPR005905">
    <property type="entry name" value="D_ala_D_ala"/>
</dbReference>
<dbReference type="NCBIfam" id="TIGR01205">
    <property type="entry name" value="D_ala_D_alaTIGR"/>
    <property type="match status" value="1"/>
</dbReference>
<accession>A0A3B0XHM1</accession>
<sequence length="317" mass="34279">MTASATQLDTKELGKVAVLMGGLSAEREISLLSGSAVLASLKNSGVDAHGVDVGENIVKELNNGDYQQAFIILHGRGGEDGTIQGLLETMQLPYTGSGVMASSISMDKLKTKQIWMAMGLPTPEFHILDSTQGCEQALDILGLPLIIKPVLEGSSIGMSKVENIEELVPAWKIAKQCGGTVIAERWIEGDEYTAAVLDDQVLPMIKLKTAHKFYDYDAKYEADDTQYICPCGLSEEREAEYASLVTKAFDAVEAESWGRVDFMVDANNQPWLIEVNTVPGMTSHSLVPMAANQAGLSFDDLVLTILKTADCKLCLRS</sequence>
<dbReference type="PROSITE" id="PS00844">
    <property type="entry name" value="DALA_DALA_LIGASE_2"/>
    <property type="match status" value="1"/>
</dbReference>
<keyword evidence="4 14" id="KW-0436">Ligase</keyword>
<dbReference type="GO" id="GO:0008716">
    <property type="term" value="F:D-alanine-D-alanine ligase activity"/>
    <property type="evidence" value="ECO:0007669"/>
    <property type="project" value="UniProtKB-EC"/>
</dbReference>
<proteinExistence type="inferred from homology"/>
<comment type="subcellular location">
    <subcellularLocation>
        <location evidence="1">Cytoplasm</location>
    </subcellularLocation>
</comment>
<dbReference type="SUPFAM" id="SSF52440">
    <property type="entry name" value="PreATP-grasp domain"/>
    <property type="match status" value="1"/>
</dbReference>
<dbReference type="EMBL" id="UOFE01000048">
    <property type="protein sequence ID" value="VAW55474.1"/>
    <property type="molecule type" value="Genomic_DNA"/>
</dbReference>
<dbReference type="Gene3D" id="3.30.470.20">
    <property type="entry name" value="ATP-grasp fold, B domain"/>
    <property type="match status" value="1"/>
</dbReference>
<evidence type="ECO:0000256" key="12">
    <source>
        <dbReference type="ARBA" id="ARBA00023316"/>
    </source>
</evidence>
<dbReference type="GO" id="GO:0005829">
    <property type="term" value="C:cytosol"/>
    <property type="evidence" value="ECO:0007669"/>
    <property type="project" value="TreeGrafter"/>
</dbReference>
<keyword evidence="6" id="KW-0547">Nucleotide-binding</keyword>
<evidence type="ECO:0000256" key="1">
    <source>
        <dbReference type="ARBA" id="ARBA00004496"/>
    </source>
</evidence>
<dbReference type="InterPro" id="IPR000291">
    <property type="entry name" value="D-Ala_lig_Van_CS"/>
</dbReference>
<gene>
    <name evidence="14" type="ORF">MNBD_GAMMA05-2500</name>
</gene>
<keyword evidence="9" id="KW-0133">Cell shape</keyword>
<feature type="domain" description="ATP-grasp" evidence="13">
    <location>
        <begin position="112"/>
        <end position="307"/>
    </location>
</feature>
<dbReference type="GO" id="GO:0071555">
    <property type="term" value="P:cell wall organization"/>
    <property type="evidence" value="ECO:0007669"/>
    <property type="project" value="UniProtKB-KW"/>
</dbReference>
<evidence type="ECO:0000256" key="2">
    <source>
        <dbReference type="ARBA" id="ARBA00010871"/>
    </source>
</evidence>
<dbReference type="SUPFAM" id="SSF56059">
    <property type="entry name" value="Glutathione synthetase ATP-binding domain-like"/>
    <property type="match status" value="1"/>
</dbReference>
<evidence type="ECO:0000256" key="11">
    <source>
        <dbReference type="ARBA" id="ARBA00023211"/>
    </source>
</evidence>
<dbReference type="InterPro" id="IPR011095">
    <property type="entry name" value="Dala_Dala_lig_C"/>
</dbReference>
<keyword evidence="7" id="KW-0067">ATP-binding</keyword>
<evidence type="ECO:0000256" key="10">
    <source>
        <dbReference type="ARBA" id="ARBA00022984"/>
    </source>
</evidence>
<dbReference type="PANTHER" id="PTHR23132">
    <property type="entry name" value="D-ALANINE--D-ALANINE LIGASE"/>
    <property type="match status" value="1"/>
</dbReference>
<keyword evidence="5" id="KW-0479">Metal-binding</keyword>
<keyword evidence="11" id="KW-0464">Manganese</keyword>
<organism evidence="14">
    <name type="scientific">hydrothermal vent metagenome</name>
    <dbReference type="NCBI Taxonomy" id="652676"/>
    <lineage>
        <taxon>unclassified sequences</taxon>
        <taxon>metagenomes</taxon>
        <taxon>ecological metagenomes</taxon>
    </lineage>
</organism>
<dbReference type="FunFam" id="3.30.470.20:FF:000008">
    <property type="entry name" value="D-alanine--D-alanine ligase"/>
    <property type="match status" value="1"/>
</dbReference>
<evidence type="ECO:0000256" key="6">
    <source>
        <dbReference type="ARBA" id="ARBA00022741"/>
    </source>
</evidence>
<keyword evidence="3" id="KW-0963">Cytoplasm</keyword>
<dbReference type="GO" id="GO:0008360">
    <property type="term" value="P:regulation of cell shape"/>
    <property type="evidence" value="ECO:0007669"/>
    <property type="project" value="UniProtKB-KW"/>
</dbReference>
<dbReference type="Pfam" id="PF07478">
    <property type="entry name" value="Dala_Dala_lig_C"/>
    <property type="match status" value="1"/>
</dbReference>
<evidence type="ECO:0000256" key="8">
    <source>
        <dbReference type="ARBA" id="ARBA00022842"/>
    </source>
</evidence>
<keyword evidence="10" id="KW-0573">Peptidoglycan synthesis</keyword>
<dbReference type="Pfam" id="PF01820">
    <property type="entry name" value="Dala_Dala_lig_N"/>
    <property type="match status" value="1"/>
</dbReference>
<dbReference type="GO" id="GO:0005524">
    <property type="term" value="F:ATP binding"/>
    <property type="evidence" value="ECO:0007669"/>
    <property type="project" value="UniProtKB-KW"/>
</dbReference>
<dbReference type="EC" id="6.3.2.4" evidence="14"/>
<keyword evidence="12" id="KW-0961">Cell wall biogenesis/degradation</keyword>
<keyword evidence="8" id="KW-0460">Magnesium</keyword>
<dbReference type="InterPro" id="IPR011761">
    <property type="entry name" value="ATP-grasp"/>
</dbReference>
<dbReference type="InterPro" id="IPR011127">
    <property type="entry name" value="Dala_Dala_lig_N"/>
</dbReference>
<evidence type="ECO:0000313" key="14">
    <source>
        <dbReference type="EMBL" id="VAW55474.1"/>
    </source>
</evidence>
<evidence type="ECO:0000256" key="5">
    <source>
        <dbReference type="ARBA" id="ARBA00022723"/>
    </source>
</evidence>